<dbReference type="OrthoDB" id="68076at2759"/>
<dbReference type="AlphaFoldDB" id="A0A161WQB9"/>
<evidence type="ECO:0000313" key="2">
    <source>
        <dbReference type="EMBL" id="KZN00835.1"/>
    </source>
</evidence>
<evidence type="ECO:0000313" key="4">
    <source>
        <dbReference type="Proteomes" id="UP000077755"/>
    </source>
</evidence>
<evidence type="ECO:0000256" key="1">
    <source>
        <dbReference type="SAM" id="MobiDB-lite"/>
    </source>
</evidence>
<reference evidence="3" key="2">
    <citation type="submission" date="2022-03" db="EMBL/GenBank/DDBJ databases">
        <title>Draft title - Genomic analysis of global carrot germplasm unveils the trajectory of domestication and the origin of high carotenoid orange carrot.</title>
        <authorList>
            <person name="Iorizzo M."/>
            <person name="Ellison S."/>
            <person name="Senalik D."/>
            <person name="Macko-Podgorni A."/>
            <person name="Grzebelus D."/>
            <person name="Bostan H."/>
            <person name="Rolling W."/>
            <person name="Curaba J."/>
            <person name="Simon P."/>
        </authorList>
    </citation>
    <scope>NUCLEOTIDE SEQUENCE</scope>
    <source>
        <tissue evidence="3">Leaf</tissue>
    </source>
</reference>
<keyword evidence="4" id="KW-1185">Reference proteome</keyword>
<feature type="region of interest" description="Disordered" evidence="1">
    <location>
        <begin position="1"/>
        <end position="23"/>
    </location>
</feature>
<dbReference type="EMBL" id="CP093345">
    <property type="protein sequence ID" value="WOG91581.1"/>
    <property type="molecule type" value="Genomic_DNA"/>
</dbReference>
<protein>
    <submittedName>
        <fullName evidence="2">Uncharacterized protein</fullName>
    </submittedName>
</protein>
<organism evidence="2">
    <name type="scientific">Daucus carota subsp. sativus</name>
    <name type="common">Carrot</name>
    <dbReference type="NCBI Taxonomy" id="79200"/>
    <lineage>
        <taxon>Eukaryota</taxon>
        <taxon>Viridiplantae</taxon>
        <taxon>Streptophyta</taxon>
        <taxon>Embryophyta</taxon>
        <taxon>Tracheophyta</taxon>
        <taxon>Spermatophyta</taxon>
        <taxon>Magnoliopsida</taxon>
        <taxon>eudicotyledons</taxon>
        <taxon>Gunneridae</taxon>
        <taxon>Pentapetalae</taxon>
        <taxon>asterids</taxon>
        <taxon>campanulids</taxon>
        <taxon>Apiales</taxon>
        <taxon>Apiaceae</taxon>
        <taxon>Apioideae</taxon>
        <taxon>Scandiceae</taxon>
        <taxon>Daucinae</taxon>
        <taxon>Daucus</taxon>
        <taxon>Daucus sect. Daucus</taxon>
    </lineage>
</organism>
<dbReference type="Gramene" id="KZN00835">
    <property type="protein sequence ID" value="KZN00835"/>
    <property type="gene ID" value="DCAR_009589"/>
</dbReference>
<sequence>MEALNTFADARAPVAPPASGVVADDPNQRQRFFVELAPDETTIVSWKALVQEANNGVVADDSSNEKEELGDNIKVEKSRIKEGGSIVKRDIVQHKSDKEKSSISLEVLNKTMRKVIMAFVTSGALQKLHDLKSVQHDLPSRSSMNKTFSPTVSSQTIKEDIICLILIWCCWIPPQNLHPLPIHQLPRHC</sequence>
<dbReference type="KEGG" id="dcr:108211746"/>
<name>A0A161WQB9_DAUCS</name>
<gene>
    <name evidence="2" type="ORF">DCAR_009589</name>
    <name evidence="3" type="ORF">DCAR_0310830</name>
</gene>
<evidence type="ECO:0000313" key="3">
    <source>
        <dbReference type="EMBL" id="WOG91581.1"/>
    </source>
</evidence>
<reference evidence="2" key="1">
    <citation type="journal article" date="2016" name="Nat. Genet.">
        <title>A high-quality carrot genome assembly provides new insights into carotenoid accumulation and asterid genome evolution.</title>
        <authorList>
            <person name="Iorizzo M."/>
            <person name="Ellison S."/>
            <person name="Senalik D."/>
            <person name="Zeng P."/>
            <person name="Satapoomin P."/>
            <person name="Huang J."/>
            <person name="Bowman M."/>
            <person name="Iovene M."/>
            <person name="Sanseverino W."/>
            <person name="Cavagnaro P."/>
            <person name="Yildiz M."/>
            <person name="Macko-Podgorni A."/>
            <person name="Moranska E."/>
            <person name="Grzebelus E."/>
            <person name="Grzebelus D."/>
            <person name="Ashrafi H."/>
            <person name="Zheng Z."/>
            <person name="Cheng S."/>
            <person name="Spooner D."/>
            <person name="Van Deynze A."/>
            <person name="Simon P."/>
        </authorList>
    </citation>
    <scope>NUCLEOTIDE SEQUENCE [LARGE SCALE GENOMIC DNA]</scope>
    <source>
        <tissue evidence="2">Leaf</tissue>
    </source>
</reference>
<dbReference type="EMBL" id="LNRQ01000003">
    <property type="protein sequence ID" value="KZN00835.1"/>
    <property type="molecule type" value="Genomic_DNA"/>
</dbReference>
<accession>A0A161WQB9</accession>
<proteinExistence type="predicted"/>
<feature type="compositionally biased region" description="Low complexity" evidence="1">
    <location>
        <begin position="10"/>
        <end position="23"/>
    </location>
</feature>
<dbReference type="Proteomes" id="UP000077755">
    <property type="component" value="Chromosome 3"/>
</dbReference>